<dbReference type="Proteomes" id="UP000248925">
    <property type="component" value="Unassembled WGS sequence"/>
</dbReference>
<proteinExistence type="predicted"/>
<reference evidence="1 2" key="1">
    <citation type="journal article" date="2018" name="Sci. Rep.">
        <title>Rhizobium tumorigenes sp. nov., a novel plant tumorigenic bacterium isolated from cane gall tumors on thornless blackberry.</title>
        <authorList>
            <person name="Kuzmanovi N."/>
            <person name="Smalla K."/>
            <person name="Gronow S."/>
            <person name="PuBawska J."/>
        </authorList>
    </citation>
    <scope>NUCLEOTIDE SEQUENCE [LARGE SCALE GENOMIC DNA]</scope>
    <source>
        <strain evidence="1 2">CCBAU 85046</strain>
    </source>
</reference>
<evidence type="ECO:0000313" key="2">
    <source>
        <dbReference type="Proteomes" id="UP000248925"/>
    </source>
</evidence>
<accession>A0A2W4CFD9</accession>
<evidence type="ECO:0000313" key="1">
    <source>
        <dbReference type="EMBL" id="PZM09465.1"/>
    </source>
</evidence>
<dbReference type="RefSeq" id="WP_111162848.1">
    <property type="nucleotide sequence ID" value="NZ_PCDP01000059.1"/>
</dbReference>
<organism evidence="1 2">
    <name type="scientific">Rhizobium tubonense</name>
    <dbReference type="NCBI Taxonomy" id="484088"/>
    <lineage>
        <taxon>Bacteria</taxon>
        <taxon>Pseudomonadati</taxon>
        <taxon>Pseudomonadota</taxon>
        <taxon>Alphaproteobacteria</taxon>
        <taxon>Hyphomicrobiales</taxon>
        <taxon>Rhizobiaceae</taxon>
        <taxon>Rhizobium/Agrobacterium group</taxon>
        <taxon>Rhizobium</taxon>
    </lineage>
</organism>
<sequence length="95" mass="10743">MKFFVIEGGKGNAAADIVFEVHSAGPGVNDVKAEAERRIRASGYEDWRVREFVTGAPMPSGLKYLRMQIDFVAEAISRLDRIPEDFRSDTYWPSF</sequence>
<dbReference type="AlphaFoldDB" id="A0A2W4CFD9"/>
<name>A0A2W4CFD9_9HYPH</name>
<keyword evidence="2" id="KW-1185">Reference proteome</keyword>
<gene>
    <name evidence="1" type="ORF">CPY51_24540</name>
</gene>
<comment type="caution">
    <text evidence="1">The sequence shown here is derived from an EMBL/GenBank/DDBJ whole genome shotgun (WGS) entry which is preliminary data.</text>
</comment>
<dbReference type="OrthoDB" id="7950167at2"/>
<dbReference type="EMBL" id="PCDP01000059">
    <property type="protein sequence ID" value="PZM09465.1"/>
    <property type="molecule type" value="Genomic_DNA"/>
</dbReference>
<protein>
    <submittedName>
        <fullName evidence="1">Uncharacterized protein</fullName>
    </submittedName>
</protein>